<dbReference type="Pfam" id="PF00593">
    <property type="entry name" value="TonB_dep_Rec_b-barrel"/>
    <property type="match status" value="1"/>
</dbReference>
<dbReference type="SUPFAM" id="SSF56935">
    <property type="entry name" value="Porins"/>
    <property type="match status" value="1"/>
</dbReference>
<evidence type="ECO:0000259" key="13">
    <source>
        <dbReference type="Pfam" id="PF00593"/>
    </source>
</evidence>
<keyword evidence="6" id="KW-0408">Iron</keyword>
<keyword evidence="10 11" id="KW-0998">Cell outer membrane</keyword>
<comment type="caution">
    <text evidence="15">The sequence shown here is derived from an EMBL/GenBank/DDBJ whole genome shotgun (WGS) entry which is preliminary data.</text>
</comment>
<dbReference type="Pfam" id="PF07715">
    <property type="entry name" value="Plug"/>
    <property type="match status" value="1"/>
</dbReference>
<gene>
    <name evidence="15" type="ORF">JCM17846_07560</name>
</gene>
<sequence length="712" mass="77792">MTAQKRTQSLRDVPSSVATFGGDALDVLTSPGSDIRDLAGRVPSLNAEGSNGNIMPRFYIRGLGNTDFDLNASQPVGIYVDGVVKENVLLKSQMMFDIERIEVLRGPQGTLFGRNTPAGIVKIETRKPTHEFDAYALASYGRFNSFQFEGAMGGSIIDGVLAARVSGRLQHQDDYIDNLAENAPANTLELGRLNDIGGRVQFLYTPTENFSALLNFHARSFDGDSEIFRANIIAPGGGFVDGFRRDQVFQDGENDQGLDLRGASLSMDYVRGPLTFTSITGFENASKPIGRGDIDGGFGAAFLGEGNFGPGFIPFPSASGSDVPDLDQWTQEFRVAGEGLGIFDFQAGFFYFSDDIRINNFGFDTLNNNALNGAASQRQQTEAWGIFGSVDIHLTPRLTVAGGVRYTEEDKDFQAERTLGGPGPLPLSFRSTSDEVISWDASVNYDLSSNTTVYSRIARSFRAPSIQGRITFADDITVADSETILSIEAGFKTELFDNRLRLNVSAFNYDMDDQQLTAVGGDVNTARLLNAQDSDGRGFEMDAEWAVTSALRLTAGMSYNFTKINDPDIRVPFPGGINGVCPQTCVIDNPIVDGLISIDGNRLPNAPRWIANWTARYGIPFGESHEFYLFTDWALTTKSNFFLYNSQEFSNGTNAVGGVRMGAKLNDGRFDFALYGRNITDQTFLRGGIDFNNLTGFINPPPLWGVELRANF</sequence>
<comment type="similarity">
    <text evidence="11 12">Belongs to the TonB-dependent receptor family.</text>
</comment>
<evidence type="ECO:0000313" key="16">
    <source>
        <dbReference type="Proteomes" id="UP000324996"/>
    </source>
</evidence>
<dbReference type="GO" id="GO:0009279">
    <property type="term" value="C:cell outer membrane"/>
    <property type="evidence" value="ECO:0007669"/>
    <property type="project" value="UniProtKB-SubCell"/>
</dbReference>
<dbReference type="Gene3D" id="2.40.170.20">
    <property type="entry name" value="TonB-dependent receptor, beta-barrel domain"/>
    <property type="match status" value="1"/>
</dbReference>
<evidence type="ECO:0000256" key="4">
    <source>
        <dbReference type="ARBA" id="ARBA00022496"/>
    </source>
</evidence>
<protein>
    <submittedName>
        <fullName evidence="15">TonB-dependent receptor</fullName>
    </submittedName>
</protein>
<evidence type="ECO:0000256" key="7">
    <source>
        <dbReference type="ARBA" id="ARBA00023065"/>
    </source>
</evidence>
<keyword evidence="16" id="KW-1185">Reference proteome</keyword>
<keyword evidence="9 11" id="KW-0472">Membrane</keyword>
<dbReference type="PANTHER" id="PTHR32552:SF81">
    <property type="entry name" value="TONB-DEPENDENT OUTER MEMBRANE RECEPTOR"/>
    <property type="match status" value="1"/>
</dbReference>
<evidence type="ECO:0000256" key="10">
    <source>
        <dbReference type="ARBA" id="ARBA00023237"/>
    </source>
</evidence>
<dbReference type="AlphaFoldDB" id="A0A5A7N5T1"/>
<dbReference type="PANTHER" id="PTHR32552">
    <property type="entry name" value="FERRICHROME IRON RECEPTOR-RELATED"/>
    <property type="match status" value="1"/>
</dbReference>
<comment type="subcellular location">
    <subcellularLocation>
        <location evidence="1 11">Cell outer membrane</location>
        <topology evidence="1 11">Multi-pass membrane protein</topology>
    </subcellularLocation>
</comment>
<evidence type="ECO:0000256" key="2">
    <source>
        <dbReference type="ARBA" id="ARBA00022448"/>
    </source>
</evidence>
<dbReference type="InterPro" id="IPR039426">
    <property type="entry name" value="TonB-dep_rcpt-like"/>
</dbReference>
<keyword evidence="7" id="KW-0406">Ion transport</keyword>
<dbReference type="InterPro" id="IPR000531">
    <property type="entry name" value="Beta-barrel_TonB"/>
</dbReference>
<evidence type="ECO:0000256" key="5">
    <source>
        <dbReference type="ARBA" id="ARBA00022692"/>
    </source>
</evidence>
<evidence type="ECO:0000256" key="1">
    <source>
        <dbReference type="ARBA" id="ARBA00004571"/>
    </source>
</evidence>
<keyword evidence="5 11" id="KW-0812">Transmembrane</keyword>
<dbReference type="InterPro" id="IPR012910">
    <property type="entry name" value="Plug_dom"/>
</dbReference>
<keyword evidence="8 12" id="KW-0798">TonB box</keyword>
<dbReference type="Proteomes" id="UP000324996">
    <property type="component" value="Unassembled WGS sequence"/>
</dbReference>
<name>A0A5A7N5T1_9PROT</name>
<keyword evidence="15" id="KW-0675">Receptor</keyword>
<proteinExistence type="inferred from homology"/>
<accession>A0A5A7N5T1</accession>
<dbReference type="PROSITE" id="PS52016">
    <property type="entry name" value="TONB_DEPENDENT_REC_3"/>
    <property type="match status" value="1"/>
</dbReference>
<evidence type="ECO:0000256" key="9">
    <source>
        <dbReference type="ARBA" id="ARBA00023136"/>
    </source>
</evidence>
<evidence type="ECO:0000313" key="15">
    <source>
        <dbReference type="EMBL" id="GER03074.1"/>
    </source>
</evidence>
<evidence type="ECO:0000259" key="14">
    <source>
        <dbReference type="Pfam" id="PF07715"/>
    </source>
</evidence>
<evidence type="ECO:0000256" key="3">
    <source>
        <dbReference type="ARBA" id="ARBA00022452"/>
    </source>
</evidence>
<feature type="domain" description="TonB-dependent receptor-like beta-barrel" evidence="13">
    <location>
        <begin position="301"/>
        <end position="642"/>
    </location>
</feature>
<keyword evidence="4" id="KW-0410">Iron transport</keyword>
<feature type="domain" description="TonB-dependent receptor plug" evidence="14">
    <location>
        <begin position="10"/>
        <end position="120"/>
    </location>
</feature>
<dbReference type="GO" id="GO:0006826">
    <property type="term" value="P:iron ion transport"/>
    <property type="evidence" value="ECO:0007669"/>
    <property type="project" value="UniProtKB-KW"/>
</dbReference>
<dbReference type="EMBL" id="BKCN01000002">
    <property type="protein sequence ID" value="GER03074.1"/>
    <property type="molecule type" value="Genomic_DNA"/>
</dbReference>
<evidence type="ECO:0000256" key="8">
    <source>
        <dbReference type="ARBA" id="ARBA00023077"/>
    </source>
</evidence>
<reference evidence="15 16" key="1">
    <citation type="submission" date="2019-09" db="EMBL/GenBank/DDBJ databases">
        <title>NBRP : Genome information of microbial organism related human and environment.</title>
        <authorList>
            <person name="Hattori M."/>
            <person name="Oshima K."/>
            <person name="Inaba H."/>
            <person name="Suda W."/>
            <person name="Sakamoto M."/>
            <person name="Iino T."/>
            <person name="Kitahara M."/>
            <person name="Oshida Y."/>
            <person name="Iida T."/>
            <person name="Kudo T."/>
            <person name="Itoh T."/>
            <person name="Ohkuma M."/>
        </authorList>
    </citation>
    <scope>NUCLEOTIDE SEQUENCE [LARGE SCALE GENOMIC DNA]</scope>
    <source>
        <strain evidence="15 16">Q-1</strain>
    </source>
</reference>
<evidence type="ECO:0000256" key="11">
    <source>
        <dbReference type="PROSITE-ProRule" id="PRU01360"/>
    </source>
</evidence>
<organism evidence="15 16">
    <name type="scientific">Iodidimonas nitroreducens</name>
    <dbReference type="NCBI Taxonomy" id="1236968"/>
    <lineage>
        <taxon>Bacteria</taxon>
        <taxon>Pseudomonadati</taxon>
        <taxon>Pseudomonadota</taxon>
        <taxon>Alphaproteobacteria</taxon>
        <taxon>Iodidimonadales</taxon>
        <taxon>Iodidimonadaceae</taxon>
        <taxon>Iodidimonas</taxon>
    </lineage>
</organism>
<keyword evidence="2 11" id="KW-0813">Transport</keyword>
<evidence type="ECO:0000256" key="6">
    <source>
        <dbReference type="ARBA" id="ARBA00023004"/>
    </source>
</evidence>
<keyword evidence="3 11" id="KW-1134">Transmembrane beta strand</keyword>
<evidence type="ECO:0000256" key="12">
    <source>
        <dbReference type="RuleBase" id="RU003357"/>
    </source>
</evidence>
<dbReference type="InterPro" id="IPR036942">
    <property type="entry name" value="Beta-barrel_TonB_sf"/>
</dbReference>